<dbReference type="PANTHER" id="PTHR24251">
    <property type="entry name" value="OVOCHYMASE-RELATED"/>
    <property type="match status" value="1"/>
</dbReference>
<evidence type="ECO:0000259" key="7">
    <source>
        <dbReference type="PROSITE" id="PS01180"/>
    </source>
</evidence>
<dbReference type="InterPro" id="IPR000859">
    <property type="entry name" value="CUB_dom"/>
</dbReference>
<dbReference type="FunFam" id="2.60.120.290:FF:000005">
    <property type="entry name" value="Procollagen C-endopeptidase enhancer 1"/>
    <property type="match status" value="1"/>
</dbReference>
<dbReference type="AlphaFoldDB" id="A0A0B7BT22"/>
<dbReference type="PROSITE" id="PS50026">
    <property type="entry name" value="EGF_3"/>
    <property type="match status" value="1"/>
</dbReference>
<dbReference type="SMART" id="SM00181">
    <property type="entry name" value="EGF"/>
    <property type="match status" value="4"/>
</dbReference>
<dbReference type="SUPFAM" id="SSF57196">
    <property type="entry name" value="EGF/Laminin"/>
    <property type="match status" value="1"/>
</dbReference>
<dbReference type="Gene3D" id="2.10.25.10">
    <property type="entry name" value="Laminin"/>
    <property type="match status" value="2"/>
</dbReference>
<keyword evidence="2 6" id="KW-0732">Signal</keyword>
<dbReference type="InterPro" id="IPR018097">
    <property type="entry name" value="EGF_Ca-bd_CS"/>
</dbReference>
<evidence type="ECO:0000256" key="2">
    <source>
        <dbReference type="ARBA" id="ARBA00022729"/>
    </source>
</evidence>
<dbReference type="InterPro" id="IPR049883">
    <property type="entry name" value="NOTCH1_EGF-like"/>
</dbReference>
<dbReference type="CDD" id="cd00054">
    <property type="entry name" value="EGF_CA"/>
    <property type="match status" value="2"/>
</dbReference>
<evidence type="ECO:0000256" key="1">
    <source>
        <dbReference type="ARBA" id="ARBA00022536"/>
    </source>
</evidence>
<dbReference type="PROSITE" id="PS01187">
    <property type="entry name" value="EGF_CA"/>
    <property type="match status" value="2"/>
</dbReference>
<dbReference type="SMART" id="SM00179">
    <property type="entry name" value="EGF_CA"/>
    <property type="match status" value="2"/>
</dbReference>
<dbReference type="EMBL" id="HACG01049182">
    <property type="protein sequence ID" value="CEK96047.1"/>
    <property type="molecule type" value="Transcribed_RNA"/>
</dbReference>
<dbReference type="PROSITE" id="PS51257">
    <property type="entry name" value="PROKAR_LIPOPROTEIN"/>
    <property type="match status" value="1"/>
</dbReference>
<dbReference type="PROSITE" id="PS01186">
    <property type="entry name" value="EGF_2"/>
    <property type="match status" value="1"/>
</dbReference>
<feature type="signal peptide" evidence="6">
    <location>
        <begin position="1"/>
        <end position="28"/>
    </location>
</feature>
<dbReference type="InterPro" id="IPR000152">
    <property type="entry name" value="EGF-type_Asp/Asn_hydroxyl_site"/>
</dbReference>
<comment type="caution">
    <text evidence="5">Lacks conserved residue(s) required for the propagation of feature annotation.</text>
</comment>
<gene>
    <name evidence="9" type="primary">ORF210117</name>
</gene>
<dbReference type="SUPFAM" id="SSF49854">
    <property type="entry name" value="Spermadhesin, CUB domain"/>
    <property type="match status" value="3"/>
</dbReference>
<dbReference type="PROSITE" id="PS01180">
    <property type="entry name" value="CUB"/>
    <property type="match status" value="3"/>
</dbReference>
<feature type="domain" description="CUB" evidence="7">
    <location>
        <begin position="34"/>
        <end position="158"/>
    </location>
</feature>
<dbReference type="PROSITE" id="PS00010">
    <property type="entry name" value="ASX_HYDROXYL"/>
    <property type="match status" value="1"/>
</dbReference>
<feature type="domain" description="EGF-like" evidence="8">
    <location>
        <begin position="339"/>
        <end position="382"/>
    </location>
</feature>
<organism evidence="9">
    <name type="scientific">Arion vulgaris</name>
    <dbReference type="NCBI Taxonomy" id="1028688"/>
    <lineage>
        <taxon>Eukaryota</taxon>
        <taxon>Metazoa</taxon>
        <taxon>Spiralia</taxon>
        <taxon>Lophotrochozoa</taxon>
        <taxon>Mollusca</taxon>
        <taxon>Gastropoda</taxon>
        <taxon>Heterobranchia</taxon>
        <taxon>Euthyneura</taxon>
        <taxon>Panpulmonata</taxon>
        <taxon>Eupulmonata</taxon>
        <taxon>Stylommatophora</taxon>
        <taxon>Helicina</taxon>
        <taxon>Arionoidea</taxon>
        <taxon>Arionidae</taxon>
        <taxon>Arion</taxon>
    </lineage>
</organism>
<keyword evidence="1 5" id="KW-0245">EGF-like domain</keyword>
<feature type="domain" description="CUB" evidence="7">
    <location>
        <begin position="509"/>
        <end position="618"/>
    </location>
</feature>
<dbReference type="GO" id="GO:0005509">
    <property type="term" value="F:calcium ion binding"/>
    <property type="evidence" value="ECO:0007669"/>
    <property type="project" value="InterPro"/>
</dbReference>
<keyword evidence="4" id="KW-1015">Disulfide bond</keyword>
<evidence type="ECO:0000313" key="9">
    <source>
        <dbReference type="EMBL" id="CEK96047.1"/>
    </source>
</evidence>
<sequence>MRSKMKPIAVYFAWLTVAILLITGHVNAQSSAGCGGQLNQPNGVITSPGYPQNYNNSLSCYWTITSDVKEIIDLRISRMDLEGTVSNVQWYPDTCPDYISIYDGDSVNSPRIATLCRSMTPSDLAKLIIRSTRNVLLVVFISDYQGQRPGFVASYFAHECPEFTYGLETCNKTCQCDNDKTAACNNTNGECICKRGWTSHDCSQDLNECLNRTVETCPFNYKECVNTVGSFQCVCKPGLIENVFGECEVDPSAACDPGNSCSDVCVKISTEGQPPQEQCYCPDNMKLLGGSCKDCSNVTFGKDCRLSCPCSTTNTVSCDITTGGCICLDGWTLENCTKDIDECRDLPVNVCQNDNEQCLNTIGGYQCNCKTGYVRSSNGTCTLPDCNHILTNSNGVIQSPNYPSDVADNKNCSWTITTDVPGETISFRLYQLNAYYTSEYSGVCSYSFLEVYDGEDATAALLARYCGDYNTGTDMIRSTGNSMFLLFRGYVYNPKRFNGTYSTGNYQVSKSNINESSGIIASPGYPAVSTTNVHSTWTITVPVGYIVNLTLSDFGLGDCSSNFVNIFDGAHAGAKLIAHFCNSSATRNVWTRDRFMHIIYSSEAIANQRGFNASYFKDACKCSPYYTKSCNSPIGPCVCKNG</sequence>
<evidence type="ECO:0000256" key="3">
    <source>
        <dbReference type="ARBA" id="ARBA00022737"/>
    </source>
</evidence>
<dbReference type="CDD" id="cd00041">
    <property type="entry name" value="CUB"/>
    <property type="match status" value="3"/>
</dbReference>
<dbReference type="Pfam" id="PF00431">
    <property type="entry name" value="CUB"/>
    <property type="match status" value="3"/>
</dbReference>
<dbReference type="InterPro" id="IPR001881">
    <property type="entry name" value="EGF-like_Ca-bd_dom"/>
</dbReference>
<dbReference type="Gene3D" id="2.60.120.290">
    <property type="entry name" value="Spermadhesin, CUB domain"/>
    <property type="match status" value="3"/>
</dbReference>
<evidence type="ECO:0000256" key="6">
    <source>
        <dbReference type="SAM" id="SignalP"/>
    </source>
</evidence>
<protein>
    <recommendedName>
        <fullName evidence="10">Cubilin</fullName>
    </recommendedName>
</protein>
<name>A0A0B7BT22_9EUPU</name>
<feature type="domain" description="CUB" evidence="7">
    <location>
        <begin position="386"/>
        <end position="504"/>
    </location>
</feature>
<feature type="chain" id="PRO_5002128351" description="Cubilin" evidence="6">
    <location>
        <begin position="29"/>
        <end position="642"/>
    </location>
</feature>
<reference evidence="9" key="1">
    <citation type="submission" date="2014-12" db="EMBL/GenBank/DDBJ databases">
        <title>Insight into the proteome of Arion vulgaris.</title>
        <authorList>
            <person name="Aradska J."/>
            <person name="Bulat T."/>
            <person name="Smidak R."/>
            <person name="Sarate P."/>
            <person name="Gangsoo J."/>
            <person name="Sialana F."/>
            <person name="Bilban M."/>
            <person name="Lubec G."/>
        </authorList>
    </citation>
    <scope>NUCLEOTIDE SEQUENCE</scope>
    <source>
        <tissue evidence="9">Skin</tissue>
    </source>
</reference>
<accession>A0A0B7BT22</accession>
<evidence type="ECO:0000256" key="4">
    <source>
        <dbReference type="ARBA" id="ARBA00023157"/>
    </source>
</evidence>
<dbReference type="InterPro" id="IPR035914">
    <property type="entry name" value="Sperma_CUB_dom_sf"/>
</dbReference>
<keyword evidence="3" id="KW-0677">Repeat</keyword>
<dbReference type="InterPro" id="IPR000742">
    <property type="entry name" value="EGF"/>
</dbReference>
<evidence type="ECO:0000256" key="5">
    <source>
        <dbReference type="PROSITE-ProRule" id="PRU00076"/>
    </source>
</evidence>
<dbReference type="SMART" id="SM00042">
    <property type="entry name" value="CUB"/>
    <property type="match status" value="3"/>
</dbReference>
<dbReference type="Pfam" id="PF07645">
    <property type="entry name" value="EGF_CA"/>
    <property type="match status" value="2"/>
</dbReference>
<evidence type="ECO:0008006" key="10">
    <source>
        <dbReference type="Google" id="ProtNLM"/>
    </source>
</evidence>
<evidence type="ECO:0000259" key="8">
    <source>
        <dbReference type="PROSITE" id="PS50026"/>
    </source>
</evidence>
<feature type="non-terminal residue" evidence="9">
    <location>
        <position position="642"/>
    </location>
</feature>
<proteinExistence type="predicted"/>